<dbReference type="EMBL" id="SIRS01000006">
    <property type="protein sequence ID" value="TBN13874.1"/>
    <property type="molecule type" value="Genomic_DNA"/>
</dbReference>
<gene>
    <name evidence="1" type="ORF">EYD46_15380</name>
</gene>
<reference evidence="1 2" key="1">
    <citation type="journal article" date="2015" name="Int. J. Syst. Evol. Microbiol.">
        <title>Hyunsoonleella pacifica sp. nov., isolated from seawater of South Pacific Gyre.</title>
        <authorList>
            <person name="Gao X."/>
            <person name="Zhang Z."/>
            <person name="Dai X."/>
            <person name="Zhang X.H."/>
        </authorList>
    </citation>
    <scope>NUCLEOTIDE SEQUENCE [LARGE SCALE GENOMIC DNA]</scope>
    <source>
        <strain evidence="1 2">SW033</strain>
    </source>
</reference>
<dbReference type="Proteomes" id="UP000292372">
    <property type="component" value="Unassembled WGS sequence"/>
</dbReference>
<proteinExistence type="predicted"/>
<dbReference type="InterPro" id="IPR018490">
    <property type="entry name" value="cNMP-bd_dom_sf"/>
</dbReference>
<protein>
    <submittedName>
        <fullName evidence="1">Crp/Fnr family transcriptional regulator</fullName>
    </submittedName>
</protein>
<dbReference type="InterPro" id="IPR014710">
    <property type="entry name" value="RmlC-like_jellyroll"/>
</dbReference>
<evidence type="ECO:0000313" key="1">
    <source>
        <dbReference type="EMBL" id="TBN13874.1"/>
    </source>
</evidence>
<dbReference type="OrthoDB" id="1044733at2"/>
<sequence>MEINNKVKPIQAYSNALREVCPDLNSDEINFHTTKVTITRLKAKKNYLIAGDIQESLGFVFNGLLRIFYINNTGEEITIAFIKENFYAADYNAFINQKPSKYYIQTIESSLLVNVPFKLIQESYSKYKNFEKFGRLIAEKYLNSRQNRIESFLFENAEQRYINFISKNKDLLNRVSQTHLSSFLGIKRQTLTRIRKKLV</sequence>
<dbReference type="SUPFAM" id="SSF51206">
    <property type="entry name" value="cAMP-binding domain-like"/>
    <property type="match status" value="1"/>
</dbReference>
<accession>A0A4Q9FNI3</accession>
<evidence type="ECO:0000313" key="2">
    <source>
        <dbReference type="Proteomes" id="UP000292372"/>
    </source>
</evidence>
<dbReference type="RefSeq" id="WP_130938058.1">
    <property type="nucleotide sequence ID" value="NZ_BMEE01000005.1"/>
</dbReference>
<dbReference type="AlphaFoldDB" id="A0A4Q9FNI3"/>
<organism evidence="1 2">
    <name type="scientific">Hyunsoonleella pacifica</name>
    <dbReference type="NCBI Taxonomy" id="1080224"/>
    <lineage>
        <taxon>Bacteria</taxon>
        <taxon>Pseudomonadati</taxon>
        <taxon>Bacteroidota</taxon>
        <taxon>Flavobacteriia</taxon>
        <taxon>Flavobacteriales</taxon>
        <taxon>Flavobacteriaceae</taxon>
    </lineage>
</organism>
<dbReference type="Gene3D" id="2.60.120.10">
    <property type="entry name" value="Jelly Rolls"/>
    <property type="match status" value="1"/>
</dbReference>
<keyword evidence="2" id="KW-1185">Reference proteome</keyword>
<comment type="caution">
    <text evidence="1">The sequence shown here is derived from an EMBL/GenBank/DDBJ whole genome shotgun (WGS) entry which is preliminary data.</text>
</comment>
<name>A0A4Q9FNI3_9FLAO</name>